<gene>
    <name evidence="3" type="ORF">ACFOGJ_22075</name>
</gene>
<accession>A0ABV7L5U1</accession>
<dbReference type="InterPro" id="IPR003736">
    <property type="entry name" value="PAAI_dom"/>
</dbReference>
<proteinExistence type="predicted"/>
<dbReference type="NCBIfam" id="TIGR00369">
    <property type="entry name" value="unchar_dom_1"/>
    <property type="match status" value="1"/>
</dbReference>
<evidence type="ECO:0000256" key="1">
    <source>
        <dbReference type="ARBA" id="ARBA00022801"/>
    </source>
</evidence>
<dbReference type="EC" id="3.1.2.-" evidence="3"/>
<dbReference type="GO" id="GO:0016787">
    <property type="term" value="F:hydrolase activity"/>
    <property type="evidence" value="ECO:0007669"/>
    <property type="project" value="UniProtKB-KW"/>
</dbReference>
<dbReference type="Gene3D" id="3.10.129.10">
    <property type="entry name" value="Hotdog Thioesterase"/>
    <property type="match status" value="1"/>
</dbReference>
<evidence type="ECO:0000313" key="3">
    <source>
        <dbReference type="EMBL" id="MFC3229955.1"/>
    </source>
</evidence>
<keyword evidence="4" id="KW-1185">Reference proteome</keyword>
<dbReference type="InterPro" id="IPR006683">
    <property type="entry name" value="Thioestr_dom"/>
</dbReference>
<dbReference type="InterPro" id="IPR029069">
    <property type="entry name" value="HotDog_dom_sf"/>
</dbReference>
<sequence length="91" mass="9663">MADTAASLAVLTLVPKGHGVVAAEYKVNFLEPAVGDHVEARAKVRRYGRTLSLVEVETVSVADADGSETLCAVSTHTIMRLEPPKDETAQT</sequence>
<dbReference type="EMBL" id="JBHRTR010000035">
    <property type="protein sequence ID" value="MFC3229955.1"/>
    <property type="molecule type" value="Genomic_DNA"/>
</dbReference>
<name>A0ABV7L5U1_9PROT</name>
<dbReference type="RefSeq" id="WP_379904666.1">
    <property type="nucleotide sequence ID" value="NZ_JBHRTR010000035.1"/>
</dbReference>
<dbReference type="Proteomes" id="UP001595528">
    <property type="component" value="Unassembled WGS sequence"/>
</dbReference>
<organism evidence="3 4">
    <name type="scientific">Marinibaculum pumilum</name>
    <dbReference type="NCBI Taxonomy" id="1766165"/>
    <lineage>
        <taxon>Bacteria</taxon>
        <taxon>Pseudomonadati</taxon>
        <taxon>Pseudomonadota</taxon>
        <taxon>Alphaproteobacteria</taxon>
        <taxon>Rhodospirillales</taxon>
        <taxon>Rhodospirillaceae</taxon>
        <taxon>Marinibaculum</taxon>
    </lineage>
</organism>
<dbReference type="CDD" id="cd03443">
    <property type="entry name" value="PaaI_thioesterase"/>
    <property type="match status" value="1"/>
</dbReference>
<dbReference type="Pfam" id="PF03061">
    <property type="entry name" value="4HBT"/>
    <property type="match status" value="1"/>
</dbReference>
<feature type="domain" description="Thioesterase" evidence="2">
    <location>
        <begin position="1"/>
        <end position="58"/>
    </location>
</feature>
<evidence type="ECO:0000259" key="2">
    <source>
        <dbReference type="Pfam" id="PF03061"/>
    </source>
</evidence>
<dbReference type="SUPFAM" id="SSF54637">
    <property type="entry name" value="Thioesterase/thiol ester dehydrase-isomerase"/>
    <property type="match status" value="1"/>
</dbReference>
<comment type="caution">
    <text evidence="3">The sequence shown here is derived from an EMBL/GenBank/DDBJ whole genome shotgun (WGS) entry which is preliminary data.</text>
</comment>
<evidence type="ECO:0000313" key="4">
    <source>
        <dbReference type="Proteomes" id="UP001595528"/>
    </source>
</evidence>
<keyword evidence="1 3" id="KW-0378">Hydrolase</keyword>
<protein>
    <submittedName>
        <fullName evidence="3">PaaI family thioesterase</fullName>
        <ecNumber evidence="3">3.1.2.-</ecNumber>
    </submittedName>
</protein>
<reference evidence="4" key="1">
    <citation type="journal article" date="2019" name="Int. J. Syst. Evol. Microbiol.">
        <title>The Global Catalogue of Microorganisms (GCM) 10K type strain sequencing project: providing services to taxonomists for standard genome sequencing and annotation.</title>
        <authorList>
            <consortium name="The Broad Institute Genomics Platform"/>
            <consortium name="The Broad Institute Genome Sequencing Center for Infectious Disease"/>
            <person name="Wu L."/>
            <person name="Ma J."/>
        </authorList>
    </citation>
    <scope>NUCLEOTIDE SEQUENCE [LARGE SCALE GENOMIC DNA]</scope>
    <source>
        <strain evidence="4">KCTC 42964</strain>
    </source>
</reference>